<dbReference type="PANTHER" id="PTHR21240">
    <property type="entry name" value="2-AMINO-3-CARBOXYLMUCONATE-6-SEMIALDEHYDE DECARBOXYLASE"/>
    <property type="match status" value="1"/>
</dbReference>
<dbReference type="InterPro" id="IPR006680">
    <property type="entry name" value="Amidohydro-rel"/>
</dbReference>
<reference evidence="3 4" key="1">
    <citation type="submission" date="2020-08" db="EMBL/GenBank/DDBJ databases">
        <title>Genomic Encyclopedia of Type Strains, Phase III (KMG-III): the genomes of soil and plant-associated and newly described type strains.</title>
        <authorList>
            <person name="Whitman W."/>
        </authorList>
    </citation>
    <scope>NUCLEOTIDE SEQUENCE [LARGE SCALE GENOMIC DNA]</scope>
    <source>
        <strain evidence="3 4">CECT 5831</strain>
    </source>
</reference>
<name>A0A839TFU7_9BACL</name>
<proteinExistence type="predicted"/>
<gene>
    <name evidence="3" type="ORF">FHS19_000136</name>
</gene>
<dbReference type="CDD" id="cd01292">
    <property type="entry name" value="metallo-dependent_hydrolases"/>
    <property type="match status" value="1"/>
</dbReference>
<feature type="domain" description="Amidohydrolase-related" evidence="2">
    <location>
        <begin position="3"/>
        <end position="245"/>
    </location>
</feature>
<organism evidence="3 4">
    <name type="scientific">Paenibacillus rhizosphaerae</name>
    <dbReference type="NCBI Taxonomy" id="297318"/>
    <lineage>
        <taxon>Bacteria</taxon>
        <taxon>Bacillati</taxon>
        <taxon>Bacillota</taxon>
        <taxon>Bacilli</taxon>
        <taxon>Bacillales</taxon>
        <taxon>Paenibacillaceae</taxon>
        <taxon>Paenibacillus</taxon>
    </lineage>
</organism>
<dbReference type="InterPro" id="IPR032465">
    <property type="entry name" value="ACMSD"/>
</dbReference>
<protein>
    <recommendedName>
        <fullName evidence="2">Amidohydrolase-related domain-containing protein</fullName>
    </recommendedName>
</protein>
<dbReference type="InterPro" id="IPR032466">
    <property type="entry name" value="Metal_Hydrolase"/>
</dbReference>
<keyword evidence="1" id="KW-0456">Lyase</keyword>
<dbReference type="GO" id="GO:0016787">
    <property type="term" value="F:hydrolase activity"/>
    <property type="evidence" value="ECO:0007669"/>
    <property type="project" value="InterPro"/>
</dbReference>
<dbReference type="Proteomes" id="UP000517523">
    <property type="component" value="Unassembled WGS sequence"/>
</dbReference>
<dbReference type="Gene3D" id="3.20.20.140">
    <property type="entry name" value="Metal-dependent hydrolases"/>
    <property type="match status" value="1"/>
</dbReference>
<dbReference type="GO" id="GO:0016831">
    <property type="term" value="F:carboxy-lyase activity"/>
    <property type="evidence" value="ECO:0007669"/>
    <property type="project" value="InterPro"/>
</dbReference>
<sequence length="246" mass="27603">MIIDVHAHLGWDHVFDEDFTWEEQLEKHQTFSVDKTILQPASCHDIETVREQHDRIARAARDYPGQFYGMANPNPHLKDAVYEEEVRRCVEELGFVGIKIHTFAHAVHPGGRDGTKVFKLAQKLNVPVMVHTGAGIPFANPTNLIAPALAFPDVNIVMAHCGMMIMAGETAIAMKAAPNLYADITWTAGFNLRHWAHEFGAHRFLFGTDHADNAGTELAKVKTCGLTEEEQEWILHQSAQSVYRLK</sequence>
<dbReference type="SUPFAM" id="SSF51556">
    <property type="entry name" value="Metallo-dependent hydrolases"/>
    <property type="match status" value="1"/>
</dbReference>
<evidence type="ECO:0000259" key="2">
    <source>
        <dbReference type="Pfam" id="PF04909"/>
    </source>
</evidence>
<dbReference type="EMBL" id="JACHXJ010000001">
    <property type="protein sequence ID" value="MBB3125482.1"/>
    <property type="molecule type" value="Genomic_DNA"/>
</dbReference>
<dbReference type="RefSeq" id="WP_183577203.1">
    <property type="nucleotide sequence ID" value="NZ_JACHXJ010000001.1"/>
</dbReference>
<evidence type="ECO:0000313" key="3">
    <source>
        <dbReference type="EMBL" id="MBB3125482.1"/>
    </source>
</evidence>
<dbReference type="Pfam" id="PF04909">
    <property type="entry name" value="Amidohydro_2"/>
    <property type="match status" value="1"/>
</dbReference>
<dbReference type="AlphaFoldDB" id="A0A839TFU7"/>
<comment type="caution">
    <text evidence="3">The sequence shown here is derived from an EMBL/GenBank/DDBJ whole genome shotgun (WGS) entry which is preliminary data.</text>
</comment>
<accession>A0A839TFU7</accession>
<evidence type="ECO:0000313" key="4">
    <source>
        <dbReference type="Proteomes" id="UP000517523"/>
    </source>
</evidence>
<evidence type="ECO:0000256" key="1">
    <source>
        <dbReference type="ARBA" id="ARBA00023239"/>
    </source>
</evidence>